<keyword evidence="3" id="KW-0238">DNA-binding</keyword>
<dbReference type="InterPro" id="IPR036390">
    <property type="entry name" value="WH_DNA-bd_sf"/>
</dbReference>
<dbReference type="CDD" id="cd05466">
    <property type="entry name" value="PBP2_LTTR_substrate"/>
    <property type="match status" value="1"/>
</dbReference>
<dbReference type="PANTHER" id="PTHR30126:SF81">
    <property type="entry name" value="HTH-TYPE TRANSCRIPTIONAL REGULATOR ILVY"/>
    <property type="match status" value="1"/>
</dbReference>
<organism evidence="6">
    <name type="scientific">hydrothermal vent metagenome</name>
    <dbReference type="NCBI Taxonomy" id="652676"/>
    <lineage>
        <taxon>unclassified sequences</taxon>
        <taxon>metagenomes</taxon>
        <taxon>ecological metagenomes</taxon>
    </lineage>
</organism>
<dbReference type="SUPFAM" id="SSF53850">
    <property type="entry name" value="Periplasmic binding protein-like II"/>
    <property type="match status" value="1"/>
</dbReference>
<comment type="similarity">
    <text evidence="1">Belongs to the LysR transcriptional regulatory family.</text>
</comment>
<dbReference type="GO" id="GO:0000976">
    <property type="term" value="F:transcription cis-regulatory region binding"/>
    <property type="evidence" value="ECO:0007669"/>
    <property type="project" value="TreeGrafter"/>
</dbReference>
<protein>
    <submittedName>
        <fullName evidence="6">Transcriptional regulator, LysR family</fullName>
    </submittedName>
</protein>
<evidence type="ECO:0000259" key="5">
    <source>
        <dbReference type="PROSITE" id="PS50931"/>
    </source>
</evidence>
<evidence type="ECO:0000256" key="4">
    <source>
        <dbReference type="ARBA" id="ARBA00023163"/>
    </source>
</evidence>
<feature type="domain" description="HTH lysR-type" evidence="5">
    <location>
        <begin position="1"/>
        <end position="58"/>
    </location>
</feature>
<dbReference type="Gene3D" id="3.40.190.290">
    <property type="match status" value="1"/>
</dbReference>
<reference evidence="6" key="1">
    <citation type="submission" date="2018-06" db="EMBL/GenBank/DDBJ databases">
        <authorList>
            <person name="Zhirakovskaya E."/>
        </authorList>
    </citation>
    <scope>NUCLEOTIDE SEQUENCE</scope>
</reference>
<evidence type="ECO:0000256" key="2">
    <source>
        <dbReference type="ARBA" id="ARBA00023015"/>
    </source>
</evidence>
<dbReference type="PROSITE" id="PS50931">
    <property type="entry name" value="HTH_LYSR"/>
    <property type="match status" value="1"/>
</dbReference>
<dbReference type="InterPro" id="IPR005119">
    <property type="entry name" value="LysR_subst-bd"/>
</dbReference>
<evidence type="ECO:0000256" key="3">
    <source>
        <dbReference type="ARBA" id="ARBA00023125"/>
    </source>
</evidence>
<dbReference type="Gene3D" id="1.10.10.10">
    <property type="entry name" value="Winged helix-like DNA-binding domain superfamily/Winged helix DNA-binding domain"/>
    <property type="match status" value="1"/>
</dbReference>
<dbReference type="EMBL" id="UOFF01000156">
    <property type="protein sequence ID" value="VAW55991.1"/>
    <property type="molecule type" value="Genomic_DNA"/>
</dbReference>
<gene>
    <name evidence="6" type="ORF">MNBD_GAMMA07-932</name>
</gene>
<dbReference type="AlphaFoldDB" id="A0A3B0WL04"/>
<dbReference type="InterPro" id="IPR036388">
    <property type="entry name" value="WH-like_DNA-bd_sf"/>
</dbReference>
<evidence type="ECO:0000256" key="1">
    <source>
        <dbReference type="ARBA" id="ARBA00009437"/>
    </source>
</evidence>
<dbReference type="InterPro" id="IPR000847">
    <property type="entry name" value="LysR_HTH_N"/>
</dbReference>
<proteinExistence type="inferred from homology"/>
<name>A0A3B0WL04_9ZZZZ</name>
<accession>A0A3B0WL04</accession>
<dbReference type="PANTHER" id="PTHR30126">
    <property type="entry name" value="HTH-TYPE TRANSCRIPTIONAL REGULATOR"/>
    <property type="match status" value="1"/>
</dbReference>
<dbReference type="PRINTS" id="PR00039">
    <property type="entry name" value="HTHLYSR"/>
</dbReference>
<evidence type="ECO:0000313" key="6">
    <source>
        <dbReference type="EMBL" id="VAW55991.1"/>
    </source>
</evidence>
<sequence length="293" mass="32751">MEFQNLFAFIAVNETRSFSKAAEQLFITQPAVSKRISALETELNTRLFDRIGKRVQLTQAGLTLLPGAQRILSELSESKRAIENLTEQVSGKLCIATSHHIGLHRLPPVLRAFTRQYSDVDLDIRFMDSEKACHCVLKGDVELAIATLPENDTPLLESQVIWHDPLKIVISAQHPQANSAPINVNALSKIPAILPSQNTFTRKRLENALGLTQQNLTIAMETNYLETIKMMVSIGLGWSVLPTSMLSKDITIMDIKGVKFERQLGLVSHPQRTLSNAAKMLVVELNKYRDQNL</sequence>
<dbReference type="SUPFAM" id="SSF46785">
    <property type="entry name" value="Winged helix' DNA-binding domain"/>
    <property type="match status" value="1"/>
</dbReference>
<keyword evidence="2" id="KW-0805">Transcription regulation</keyword>
<dbReference type="FunFam" id="1.10.10.10:FF:000001">
    <property type="entry name" value="LysR family transcriptional regulator"/>
    <property type="match status" value="1"/>
</dbReference>
<dbReference type="Pfam" id="PF00126">
    <property type="entry name" value="HTH_1"/>
    <property type="match status" value="1"/>
</dbReference>
<keyword evidence="4" id="KW-0804">Transcription</keyword>
<dbReference type="Pfam" id="PF03466">
    <property type="entry name" value="LysR_substrate"/>
    <property type="match status" value="1"/>
</dbReference>
<dbReference type="GO" id="GO:0003700">
    <property type="term" value="F:DNA-binding transcription factor activity"/>
    <property type="evidence" value="ECO:0007669"/>
    <property type="project" value="InterPro"/>
</dbReference>